<dbReference type="InterPro" id="IPR008280">
    <property type="entry name" value="Tub_FtsZ_C"/>
</dbReference>
<evidence type="ECO:0000259" key="3">
    <source>
        <dbReference type="SMART" id="SM00865"/>
    </source>
</evidence>
<name>T0ZM36_9ZZZZ</name>
<dbReference type="AlphaFoldDB" id="T0ZM36"/>
<evidence type="ECO:0000256" key="1">
    <source>
        <dbReference type="ARBA" id="ARBA00022741"/>
    </source>
</evidence>
<comment type="caution">
    <text evidence="4">The sequence shown here is derived from an EMBL/GenBank/DDBJ whole genome shotgun (WGS) entry which is preliminary data.</text>
</comment>
<dbReference type="EMBL" id="AUZX01014901">
    <property type="protein sequence ID" value="EQD30855.1"/>
    <property type="molecule type" value="Genomic_DNA"/>
</dbReference>
<dbReference type="InterPro" id="IPR024757">
    <property type="entry name" value="FtsZ_C"/>
</dbReference>
<feature type="domain" description="Tubulin/FtsZ 2-layer sandwich" evidence="3">
    <location>
        <begin position="1"/>
        <end position="114"/>
    </location>
</feature>
<dbReference type="Gene3D" id="3.30.1330.20">
    <property type="entry name" value="Tubulin/FtsZ, C-terminal domain"/>
    <property type="match status" value="1"/>
</dbReference>
<gene>
    <name evidence="4" type="ORF">B1A_20200</name>
</gene>
<dbReference type="InterPro" id="IPR045061">
    <property type="entry name" value="FtsZ/CetZ"/>
</dbReference>
<dbReference type="InterPro" id="IPR018316">
    <property type="entry name" value="Tubulin/FtsZ_2-layer-sand-dom"/>
</dbReference>
<reference evidence="4" key="1">
    <citation type="submission" date="2013-08" db="EMBL/GenBank/DDBJ databases">
        <authorList>
            <person name="Mendez C."/>
            <person name="Richter M."/>
            <person name="Ferrer M."/>
            <person name="Sanchez J."/>
        </authorList>
    </citation>
    <scope>NUCLEOTIDE SEQUENCE</scope>
</reference>
<dbReference type="GO" id="GO:0005525">
    <property type="term" value="F:GTP binding"/>
    <property type="evidence" value="ECO:0007669"/>
    <property type="project" value="UniProtKB-KW"/>
</dbReference>
<reference evidence="4" key="2">
    <citation type="journal article" date="2014" name="ISME J.">
        <title>Microbial stratification in low pH oxic and suboxic macroscopic growths along an acid mine drainage.</title>
        <authorList>
            <person name="Mendez-Garcia C."/>
            <person name="Mesa V."/>
            <person name="Sprenger R.R."/>
            <person name="Richter M."/>
            <person name="Diez M.S."/>
            <person name="Solano J."/>
            <person name="Bargiela R."/>
            <person name="Golyshina O.V."/>
            <person name="Manteca A."/>
            <person name="Ramos J.L."/>
            <person name="Gallego J.R."/>
            <person name="Llorente I."/>
            <person name="Martins Dos Santos V.A."/>
            <person name="Jensen O.N."/>
            <person name="Pelaez A.I."/>
            <person name="Sanchez J."/>
            <person name="Ferrer M."/>
        </authorList>
    </citation>
    <scope>NUCLEOTIDE SEQUENCE</scope>
</reference>
<keyword evidence="4" id="KW-0132">Cell division</keyword>
<dbReference type="SUPFAM" id="SSF55307">
    <property type="entry name" value="Tubulin C-terminal domain-like"/>
    <property type="match status" value="1"/>
</dbReference>
<evidence type="ECO:0000313" key="4">
    <source>
        <dbReference type="EMBL" id="EQD30855.1"/>
    </source>
</evidence>
<keyword evidence="2" id="KW-0342">GTP-binding</keyword>
<dbReference type="GO" id="GO:0051301">
    <property type="term" value="P:cell division"/>
    <property type="evidence" value="ECO:0007669"/>
    <property type="project" value="UniProtKB-KW"/>
</dbReference>
<dbReference type="InterPro" id="IPR037103">
    <property type="entry name" value="Tubulin/FtsZ-like_C"/>
</dbReference>
<keyword evidence="4" id="KW-0131">Cell cycle</keyword>
<dbReference type="Pfam" id="PF12327">
    <property type="entry name" value="FtsZ_C"/>
    <property type="match status" value="1"/>
</dbReference>
<dbReference type="PANTHER" id="PTHR30314">
    <property type="entry name" value="CELL DIVISION PROTEIN FTSZ-RELATED"/>
    <property type="match status" value="1"/>
</dbReference>
<dbReference type="SMART" id="SM00865">
    <property type="entry name" value="Tubulin_C"/>
    <property type="match status" value="1"/>
</dbReference>
<accession>T0ZM36</accession>
<proteinExistence type="predicted"/>
<dbReference type="GO" id="GO:0005737">
    <property type="term" value="C:cytoplasm"/>
    <property type="evidence" value="ECO:0007669"/>
    <property type="project" value="TreeGrafter"/>
</dbReference>
<keyword evidence="1" id="KW-0547">Nucleotide-binding</keyword>
<feature type="non-terminal residue" evidence="4">
    <location>
        <position position="1"/>
    </location>
</feature>
<dbReference type="GO" id="GO:0003924">
    <property type="term" value="F:GTPase activity"/>
    <property type="evidence" value="ECO:0007669"/>
    <property type="project" value="InterPro"/>
</dbReference>
<sequence length="127" mass="13447">DLVRVTKNSGMAMFGIGLSTAPVGQRINEAAEQAMNSPFLDVDISISKGVLLSIQGGKDLMLEEAATALDLVKKRVGEKTEIIMGTSLDYSMNGKVQILILATGVKTKYDVRPGPGKGYGEDIDSVS</sequence>
<evidence type="ECO:0000256" key="2">
    <source>
        <dbReference type="ARBA" id="ARBA00023134"/>
    </source>
</evidence>
<organism evidence="4">
    <name type="scientific">mine drainage metagenome</name>
    <dbReference type="NCBI Taxonomy" id="410659"/>
    <lineage>
        <taxon>unclassified sequences</taxon>
        <taxon>metagenomes</taxon>
        <taxon>ecological metagenomes</taxon>
    </lineage>
</organism>
<dbReference type="GO" id="GO:0032153">
    <property type="term" value="C:cell division site"/>
    <property type="evidence" value="ECO:0007669"/>
    <property type="project" value="TreeGrafter"/>
</dbReference>
<protein>
    <submittedName>
        <fullName evidence="4">Cell division protein</fullName>
    </submittedName>
</protein>
<dbReference type="PANTHER" id="PTHR30314:SF3">
    <property type="entry name" value="MITOCHONDRIAL DIVISION PROTEIN FSZA"/>
    <property type="match status" value="1"/>
</dbReference>